<proteinExistence type="inferred from homology"/>
<dbReference type="FunCoup" id="A0A6P8H899">
    <property type="interactions" value="2513"/>
</dbReference>
<dbReference type="OrthoDB" id="5990682at2759"/>
<dbReference type="InParanoid" id="A0A6P8H899"/>
<dbReference type="AlphaFoldDB" id="A0A6P8H899"/>
<feature type="compositionally biased region" description="Basic and acidic residues" evidence="2">
    <location>
        <begin position="270"/>
        <end position="280"/>
    </location>
</feature>
<evidence type="ECO:0000313" key="4">
    <source>
        <dbReference type="Proteomes" id="UP000515163"/>
    </source>
</evidence>
<feature type="region of interest" description="Disordered" evidence="2">
    <location>
        <begin position="148"/>
        <end position="167"/>
    </location>
</feature>
<evidence type="ECO:0000256" key="1">
    <source>
        <dbReference type="ARBA" id="ARBA00007503"/>
    </source>
</evidence>
<feature type="region of interest" description="Disordered" evidence="2">
    <location>
        <begin position="616"/>
        <end position="638"/>
    </location>
</feature>
<dbReference type="RefSeq" id="XP_031551468.1">
    <property type="nucleotide sequence ID" value="XM_031695608.1"/>
</dbReference>
<evidence type="ECO:0000259" key="3">
    <source>
        <dbReference type="SMART" id="SM01272"/>
    </source>
</evidence>
<feature type="compositionally biased region" description="Polar residues" evidence="2">
    <location>
        <begin position="712"/>
        <end position="722"/>
    </location>
</feature>
<dbReference type="InterPro" id="IPR025852">
    <property type="entry name" value="SM_dom_ATX"/>
</dbReference>
<feature type="compositionally biased region" description="Polar residues" evidence="2">
    <location>
        <begin position="431"/>
        <end position="443"/>
    </location>
</feature>
<dbReference type="Pfam" id="PF14438">
    <property type="entry name" value="SM-ATX"/>
    <property type="match status" value="1"/>
</dbReference>
<evidence type="ECO:0000313" key="5">
    <source>
        <dbReference type="RefSeq" id="XP_031551468.1"/>
    </source>
</evidence>
<dbReference type="GO" id="GO:0034063">
    <property type="term" value="P:stress granule assembly"/>
    <property type="evidence" value="ECO:0007669"/>
    <property type="project" value="TreeGrafter"/>
</dbReference>
<dbReference type="Proteomes" id="UP000515163">
    <property type="component" value="Unplaced"/>
</dbReference>
<gene>
    <name evidence="5" type="primary">LOC116288778</name>
</gene>
<evidence type="ECO:0000256" key="2">
    <source>
        <dbReference type="SAM" id="MobiDB-lite"/>
    </source>
</evidence>
<dbReference type="InterPro" id="IPR009604">
    <property type="entry name" value="LsmAD_domain"/>
</dbReference>
<feature type="region of interest" description="Disordered" evidence="2">
    <location>
        <begin position="1"/>
        <end position="29"/>
    </location>
</feature>
<dbReference type="InterPro" id="IPR045117">
    <property type="entry name" value="ATXN2-like"/>
</dbReference>
<dbReference type="Pfam" id="PF06741">
    <property type="entry name" value="LsmAD"/>
    <property type="match status" value="1"/>
</dbReference>
<reference evidence="5" key="1">
    <citation type="submission" date="2025-08" db="UniProtKB">
        <authorList>
            <consortium name="RefSeq"/>
        </authorList>
    </citation>
    <scope>IDENTIFICATION</scope>
</reference>
<feature type="compositionally biased region" description="Polar residues" evidence="2">
    <location>
        <begin position="399"/>
        <end position="418"/>
    </location>
</feature>
<accession>A0A6P8H899</accession>
<feature type="compositionally biased region" description="Low complexity" evidence="2">
    <location>
        <begin position="619"/>
        <end position="638"/>
    </location>
</feature>
<dbReference type="SMART" id="SM01272">
    <property type="entry name" value="LsmAD"/>
    <property type="match status" value="1"/>
</dbReference>
<feature type="region of interest" description="Disordered" evidence="2">
    <location>
        <begin position="232"/>
        <end position="511"/>
    </location>
</feature>
<organism evidence="4 5">
    <name type="scientific">Actinia tenebrosa</name>
    <name type="common">Australian red waratah sea anemone</name>
    <dbReference type="NCBI Taxonomy" id="6105"/>
    <lineage>
        <taxon>Eukaryota</taxon>
        <taxon>Metazoa</taxon>
        <taxon>Cnidaria</taxon>
        <taxon>Anthozoa</taxon>
        <taxon>Hexacorallia</taxon>
        <taxon>Actiniaria</taxon>
        <taxon>Actiniidae</taxon>
        <taxon>Actinia</taxon>
    </lineage>
</organism>
<feature type="compositionally biased region" description="Basic and acidic residues" evidence="2">
    <location>
        <begin position="232"/>
        <end position="250"/>
    </location>
</feature>
<comment type="similarity">
    <text evidence="1">Belongs to the ataxin-2 family.</text>
</comment>
<name>A0A6P8H899_ACTTE</name>
<dbReference type="GO" id="GO:0003729">
    <property type="term" value="F:mRNA binding"/>
    <property type="evidence" value="ECO:0007669"/>
    <property type="project" value="TreeGrafter"/>
</dbReference>
<dbReference type="PANTHER" id="PTHR12854:SF7">
    <property type="entry name" value="ATAXIN-2 HOMOLOG"/>
    <property type="match status" value="1"/>
</dbReference>
<dbReference type="PANTHER" id="PTHR12854">
    <property type="entry name" value="ATAXIN 2-RELATED"/>
    <property type="match status" value="1"/>
</dbReference>
<dbReference type="KEGG" id="aten:116288778"/>
<keyword evidence="4" id="KW-1185">Reference proteome</keyword>
<sequence length="730" mass="80070">MNQTKRTKGRGSGGFNRGRNRGQNFTQSQNDDLKQSMVDIYQNPYLVHSIVSLLGCSVEVTVPNGTVYEGVLKTVSHTLDVTLEMAHIVQKRIGQQKIEEYTPVPSKDCTIETLVIGLKHIVCIAAKDVDLEEIKKENFTDTAISSRLNGQAGHERQLQKWEDPSGEHEEIAGVLEDSSMKNGLDPDEMFATNKEKYGVTSSYDHKMLSYTTPVEGSKELEDRAEILAREIEKENSHSDRSEVDSGKTEEELFSAVVRASGKSKVQGASSRDENKRDAVPAKDLPAVSPPKPQRVPKERDSRLSDNTPKPTAVVEQVKLPARDTNTISAEREPKTESSSVKPVPKTQVSAAESSNTNVDAKQPKGKTPELEELRDFSKKFKLAESEEANTEQQLKKETPATTSAQQSTPKEQAPSSTGEGEPPQQRDSPKVQEQQRSTDTPPKTTEKVKKFELNANAQEFKPRQQLPRTPPASQQQHVPVPSPTQHLYHPGGPGPHMRQQPQMKPHLPFNHTAQRYFPGRDPNDPHGGMSAAAATGNPIITQGYPHYITVPQSHQFHGGMLHMSNPQGPFMLHAGPQGAQPHYLVPHSGGNTPVQVSVAQTYQDNTPVPVYGGGAIPMTPSSPYQGSPQPSPTTQGQFLQCFPPQVMQQQQGNQPPIPHTIMPSPNHMVMVQQQGGPQTVTMAGIPVSGSPGSPMIQQYIPGPVHGYPASRKQPQLQWTHQPHSYPPSAT</sequence>
<dbReference type="GO" id="GO:0010494">
    <property type="term" value="C:cytoplasmic stress granule"/>
    <property type="evidence" value="ECO:0007669"/>
    <property type="project" value="TreeGrafter"/>
</dbReference>
<feature type="compositionally biased region" description="Basic and acidic residues" evidence="2">
    <location>
        <begin position="366"/>
        <end position="384"/>
    </location>
</feature>
<feature type="region of interest" description="Disordered" evidence="2">
    <location>
        <begin position="705"/>
        <end position="730"/>
    </location>
</feature>
<feature type="compositionally biased region" description="Basic and acidic residues" evidence="2">
    <location>
        <begin position="153"/>
        <end position="167"/>
    </location>
</feature>
<dbReference type="GeneID" id="116288778"/>
<feature type="compositionally biased region" description="Polar residues" evidence="2">
    <location>
        <begin position="336"/>
        <end position="359"/>
    </location>
</feature>
<feature type="domain" description="LsmAD" evidence="3">
    <location>
        <begin position="197"/>
        <end position="259"/>
    </location>
</feature>
<protein>
    <submittedName>
        <fullName evidence="5">Ataxin-2 homolog isoform X1</fullName>
    </submittedName>
</protein>